<dbReference type="OrthoDB" id="3197057at2"/>
<dbReference type="InterPro" id="IPR046462">
    <property type="entry name" value="TerL_nuclease"/>
</dbReference>
<evidence type="ECO:0000259" key="2">
    <source>
        <dbReference type="Pfam" id="PF03354"/>
    </source>
</evidence>
<dbReference type="AlphaFoldDB" id="A0A5M3XJC5"/>
<dbReference type="EMBL" id="BLAF01000006">
    <property type="protein sequence ID" value="GES18168.1"/>
    <property type="molecule type" value="Genomic_DNA"/>
</dbReference>
<gene>
    <name evidence="4" type="ORF">Aple_010630</name>
</gene>
<evidence type="ECO:0000259" key="3">
    <source>
        <dbReference type="Pfam" id="PF20441"/>
    </source>
</evidence>
<dbReference type="InterPro" id="IPR046461">
    <property type="entry name" value="TerL_ATPase"/>
</dbReference>
<evidence type="ECO:0000256" key="1">
    <source>
        <dbReference type="SAM" id="MobiDB-lite"/>
    </source>
</evidence>
<protein>
    <submittedName>
        <fullName evidence="4">Terminase</fullName>
    </submittedName>
</protein>
<comment type="caution">
    <text evidence="4">The sequence shown here is derived from an EMBL/GenBank/DDBJ whole genome shotgun (WGS) entry which is preliminary data.</text>
</comment>
<dbReference type="Gene3D" id="3.40.50.300">
    <property type="entry name" value="P-loop containing nucleotide triphosphate hydrolases"/>
    <property type="match status" value="1"/>
</dbReference>
<dbReference type="InterPro" id="IPR027417">
    <property type="entry name" value="P-loop_NTPase"/>
</dbReference>
<dbReference type="PANTHER" id="PTHR41287:SF1">
    <property type="entry name" value="PROTEIN YMFN"/>
    <property type="match status" value="1"/>
</dbReference>
<name>A0A5M3XJC5_9ACTN</name>
<dbReference type="Pfam" id="PF03354">
    <property type="entry name" value="TerL_ATPase"/>
    <property type="match status" value="1"/>
</dbReference>
<dbReference type="InterPro" id="IPR005021">
    <property type="entry name" value="Terminase_largesu-like"/>
</dbReference>
<dbReference type="Proteomes" id="UP000377595">
    <property type="component" value="Unassembled WGS sequence"/>
</dbReference>
<evidence type="ECO:0000313" key="5">
    <source>
        <dbReference type="Proteomes" id="UP000377595"/>
    </source>
</evidence>
<feature type="domain" description="Terminase large subunit-like ATPase" evidence="2">
    <location>
        <begin position="101"/>
        <end position="254"/>
    </location>
</feature>
<dbReference type="RefSeq" id="WP_155343309.1">
    <property type="nucleotide sequence ID" value="NZ_BAAAHM010000017.1"/>
</dbReference>
<accession>A0A5M3XJC5</accession>
<feature type="domain" description="Terminase large subunit-like endonuclease" evidence="3">
    <location>
        <begin position="297"/>
        <end position="568"/>
    </location>
</feature>
<proteinExistence type="predicted"/>
<sequence length="596" mass="67910">MTRRRTSSAERPPPNHDKRWRPALRKGPVCGFTLRGKTCEKKGAHYCEPRADKFVLFCAELLVHTKGPHRRKPFLLRWWQEHEIARPLFGEVIWSEEWERYVRRYRVAHIVVARKNGKSELAAAIQLYMLVGDDEEFAEVYSAAKDKDQAAKVFEPAVRMVQLSPLLRGRLRHLKDAGRLVDEKSHSHYGTITADAEGELGHNPHSFGLDEVLSQPDGSLWTAMTTAAGAREQELMFSTTTETNDSASFGAELIDEAERVMEDPKRAPHVFAFVRKSPRTPEALARVRRIFAGHPDLPVSTDAYDERNWKWPNPALDDFKSREALRRQALEARGSKLKENGFLQFQMNARVQQVTRYINLDLWDACAGEIAPGPDWVLPLIEGRKCWGGLDLSSKLDMTSLCYVFDNGWAWWRFWAPESIAPILDEHTGGQFSQWVADGWVELTDGDTIDYEAIYAAAVQDNDRFRIADITYDKWSGEPVRQEIEKRTGLTLHESNTTYERMTDPMKELARILKAADGELLHGGNPVARWMADNLEAKTPVDDPDRCRPVKPNRDKSGKRIDGMVTLLYGIDGRRRKPSESIYETRGLTVLGGREA</sequence>
<dbReference type="PANTHER" id="PTHR41287">
    <property type="match status" value="1"/>
</dbReference>
<organism evidence="4 5">
    <name type="scientific">Acrocarpospora pleiomorpha</name>
    <dbReference type="NCBI Taxonomy" id="90975"/>
    <lineage>
        <taxon>Bacteria</taxon>
        <taxon>Bacillati</taxon>
        <taxon>Actinomycetota</taxon>
        <taxon>Actinomycetes</taxon>
        <taxon>Streptosporangiales</taxon>
        <taxon>Streptosporangiaceae</taxon>
        <taxon>Acrocarpospora</taxon>
    </lineage>
</organism>
<feature type="region of interest" description="Disordered" evidence="1">
    <location>
        <begin position="1"/>
        <end position="20"/>
    </location>
</feature>
<keyword evidence="5" id="KW-1185">Reference proteome</keyword>
<evidence type="ECO:0000313" key="4">
    <source>
        <dbReference type="EMBL" id="GES18168.1"/>
    </source>
</evidence>
<reference evidence="4 5" key="1">
    <citation type="submission" date="2019-10" db="EMBL/GenBank/DDBJ databases">
        <title>Whole genome shotgun sequence of Acrocarpospora pleiomorpha NBRC 16267.</title>
        <authorList>
            <person name="Ichikawa N."/>
            <person name="Kimura A."/>
            <person name="Kitahashi Y."/>
            <person name="Komaki H."/>
            <person name="Oguchi A."/>
        </authorList>
    </citation>
    <scope>NUCLEOTIDE SEQUENCE [LARGE SCALE GENOMIC DNA]</scope>
    <source>
        <strain evidence="4 5">NBRC 16267</strain>
    </source>
</reference>
<dbReference type="GO" id="GO:0004519">
    <property type="term" value="F:endonuclease activity"/>
    <property type="evidence" value="ECO:0007669"/>
    <property type="project" value="InterPro"/>
</dbReference>
<dbReference type="Pfam" id="PF20441">
    <property type="entry name" value="TerL_nuclease"/>
    <property type="match status" value="1"/>
</dbReference>